<evidence type="ECO:0000256" key="12">
    <source>
        <dbReference type="SAM" id="Phobius"/>
    </source>
</evidence>
<dbReference type="PANTHER" id="PTHR11351:SF31">
    <property type="entry name" value="DESATURASE 1, ISOFORM A-RELATED"/>
    <property type="match status" value="1"/>
</dbReference>
<evidence type="ECO:0000256" key="2">
    <source>
        <dbReference type="ARBA" id="ARBA00008749"/>
    </source>
</evidence>
<dbReference type="GO" id="GO:0016020">
    <property type="term" value="C:membrane"/>
    <property type="evidence" value="ECO:0007669"/>
    <property type="project" value="UniProtKB-SubCell"/>
</dbReference>
<dbReference type="RefSeq" id="WP_015347481.1">
    <property type="nucleotide sequence ID" value="NC_020126.1"/>
</dbReference>
<dbReference type="PANTHER" id="PTHR11351">
    <property type="entry name" value="ACYL-COA DESATURASE"/>
    <property type="match status" value="1"/>
</dbReference>
<name>L7U9S4_MYXSD</name>
<evidence type="ECO:0000256" key="5">
    <source>
        <dbReference type="ARBA" id="ARBA00022832"/>
    </source>
</evidence>
<proteinExistence type="inferred from homology"/>
<evidence type="ECO:0000256" key="10">
    <source>
        <dbReference type="ARBA" id="ARBA00023136"/>
    </source>
</evidence>
<keyword evidence="3" id="KW-0444">Lipid biosynthesis</keyword>
<organism evidence="14 15">
    <name type="scientific">Myxococcus stipitatus (strain DSM 14675 / JCM 12634 / Mx s8)</name>
    <dbReference type="NCBI Taxonomy" id="1278073"/>
    <lineage>
        <taxon>Bacteria</taxon>
        <taxon>Pseudomonadati</taxon>
        <taxon>Myxococcota</taxon>
        <taxon>Myxococcia</taxon>
        <taxon>Myxococcales</taxon>
        <taxon>Cystobacterineae</taxon>
        <taxon>Myxococcaceae</taxon>
        <taxon>Myxococcus</taxon>
    </lineage>
</organism>
<dbReference type="CDD" id="cd03505">
    <property type="entry name" value="Delta9-FADS-like"/>
    <property type="match status" value="1"/>
</dbReference>
<reference evidence="14 15" key="1">
    <citation type="journal article" date="2013" name="Genome Announc.">
        <title>Complete genome sequence of Myxococcus stipitatus strain DSM 14675, a fruiting myxobacterium.</title>
        <authorList>
            <person name="Huntley S."/>
            <person name="Kneip S."/>
            <person name="Treuner-Lange A."/>
            <person name="Sogaard-Andersen L."/>
        </authorList>
    </citation>
    <scope>NUCLEOTIDE SEQUENCE [LARGE SCALE GENOMIC DNA]</scope>
    <source>
        <strain evidence="15">DSM 14675 / JCM 12634 / Mx s8</strain>
    </source>
</reference>
<feature type="transmembrane region" description="Helical" evidence="12">
    <location>
        <begin position="178"/>
        <end position="200"/>
    </location>
</feature>
<feature type="transmembrane region" description="Helical" evidence="12">
    <location>
        <begin position="152"/>
        <end position="172"/>
    </location>
</feature>
<dbReference type="InterPro" id="IPR005804">
    <property type="entry name" value="FA_desaturase_dom"/>
</dbReference>
<feature type="domain" description="Fatty acid desaturase" evidence="13">
    <location>
        <begin position="36"/>
        <end position="255"/>
    </location>
</feature>
<evidence type="ECO:0000256" key="8">
    <source>
        <dbReference type="ARBA" id="ARBA00023004"/>
    </source>
</evidence>
<dbReference type="eggNOG" id="COG1398">
    <property type="taxonomic scope" value="Bacteria"/>
</dbReference>
<keyword evidence="7" id="KW-0560">Oxidoreductase</keyword>
<dbReference type="STRING" id="1278073.MYSTI_01888"/>
<keyword evidence="6 12" id="KW-1133">Transmembrane helix</keyword>
<keyword evidence="11" id="KW-0275">Fatty acid biosynthesis</keyword>
<dbReference type="EMBL" id="CP004025">
    <property type="protein sequence ID" value="AGC43219.1"/>
    <property type="molecule type" value="Genomic_DNA"/>
</dbReference>
<keyword evidence="4 12" id="KW-0812">Transmembrane</keyword>
<keyword evidence="8" id="KW-0408">Iron</keyword>
<evidence type="ECO:0000256" key="1">
    <source>
        <dbReference type="ARBA" id="ARBA00004141"/>
    </source>
</evidence>
<dbReference type="GO" id="GO:0006633">
    <property type="term" value="P:fatty acid biosynthetic process"/>
    <property type="evidence" value="ECO:0007669"/>
    <property type="project" value="UniProtKB-KW"/>
</dbReference>
<keyword evidence="10 12" id="KW-0472">Membrane</keyword>
<dbReference type="OrthoDB" id="9768289at2"/>
<evidence type="ECO:0000256" key="11">
    <source>
        <dbReference type="ARBA" id="ARBA00023160"/>
    </source>
</evidence>
<evidence type="ECO:0000313" key="15">
    <source>
        <dbReference type="Proteomes" id="UP000011131"/>
    </source>
</evidence>
<gene>
    <name evidence="14" type="ordered locus">MYSTI_01888</name>
</gene>
<evidence type="ECO:0000256" key="4">
    <source>
        <dbReference type="ARBA" id="ARBA00022692"/>
    </source>
</evidence>
<comment type="similarity">
    <text evidence="2">Belongs to the fatty acid desaturase type 2 family.</text>
</comment>
<dbReference type="PATRIC" id="fig|1278073.3.peg.1939"/>
<dbReference type="GO" id="GO:0016717">
    <property type="term" value="F:oxidoreductase activity, acting on paired donors, with oxidation of a pair of donors resulting in the reduction of molecular oxygen to two molecules of water"/>
    <property type="evidence" value="ECO:0007669"/>
    <property type="project" value="InterPro"/>
</dbReference>
<evidence type="ECO:0000313" key="14">
    <source>
        <dbReference type="EMBL" id="AGC43219.1"/>
    </source>
</evidence>
<dbReference type="InterPro" id="IPR015876">
    <property type="entry name" value="Acyl-CoA_DS"/>
</dbReference>
<protein>
    <submittedName>
        <fullName evidence="14">Fatty acid desaturase</fullName>
    </submittedName>
</protein>
<evidence type="ECO:0000256" key="3">
    <source>
        <dbReference type="ARBA" id="ARBA00022516"/>
    </source>
</evidence>
<dbReference type="HOGENOM" id="CLU_027359_1_2_7"/>
<sequence length="302" mass="34343">MSKYGVQKAEPMWVIRVRLILLHLGALAVFFVPFQWELVALAAVSYFPRILGVEAGYHRYFSHRSYKTSRVFQFLMAVLGSSSGQRGVLWWAAHHRAHHRHTDTEEDVHSPVHGFWKSHLGWLLEEKNADTHLDHVADFACFPELRLINKYYYVPALLLLVGLGVAGAQGWLGPDINAWQAVAWGFFLPTVLALHSILAVNSLAHGNGRWASYRRFATRDLSLNSIWLALPSVGAGWHNNHHRFSASSRAGFTWYEVDLSYLWLKSLAALRLVWELRPVPAEIMRQGGLLDEEKPKVDQTMG</sequence>
<keyword evidence="9" id="KW-0443">Lipid metabolism</keyword>
<accession>L7U9S4</accession>
<dbReference type="KEGG" id="msd:MYSTI_01888"/>
<keyword evidence="15" id="KW-1185">Reference proteome</keyword>
<keyword evidence="5" id="KW-0276">Fatty acid metabolism</keyword>
<evidence type="ECO:0000259" key="13">
    <source>
        <dbReference type="Pfam" id="PF00487"/>
    </source>
</evidence>
<evidence type="ECO:0000256" key="9">
    <source>
        <dbReference type="ARBA" id="ARBA00023098"/>
    </source>
</evidence>
<feature type="transmembrane region" description="Helical" evidence="12">
    <location>
        <begin position="12"/>
        <end position="32"/>
    </location>
</feature>
<evidence type="ECO:0000256" key="6">
    <source>
        <dbReference type="ARBA" id="ARBA00022989"/>
    </source>
</evidence>
<comment type="subcellular location">
    <subcellularLocation>
        <location evidence="1">Membrane</location>
        <topology evidence="1">Multi-pass membrane protein</topology>
    </subcellularLocation>
</comment>
<dbReference type="Proteomes" id="UP000011131">
    <property type="component" value="Chromosome"/>
</dbReference>
<dbReference type="AlphaFoldDB" id="L7U9S4"/>
<dbReference type="PRINTS" id="PR00075">
    <property type="entry name" value="FACDDSATRASE"/>
</dbReference>
<feature type="transmembrane region" description="Helical" evidence="12">
    <location>
        <begin position="38"/>
        <end position="57"/>
    </location>
</feature>
<evidence type="ECO:0000256" key="7">
    <source>
        <dbReference type="ARBA" id="ARBA00023002"/>
    </source>
</evidence>
<dbReference type="Pfam" id="PF00487">
    <property type="entry name" value="FA_desaturase"/>
    <property type="match status" value="1"/>
</dbReference>